<dbReference type="GO" id="GO:0005576">
    <property type="term" value="C:extracellular region"/>
    <property type="evidence" value="ECO:0007669"/>
    <property type="project" value="UniProtKB-SubCell"/>
</dbReference>
<keyword evidence="7" id="KW-1185">Reference proteome</keyword>
<organism evidence="6 7">
    <name type="scientific">Phytophthora megakarya</name>
    <dbReference type="NCBI Taxonomy" id="4795"/>
    <lineage>
        <taxon>Eukaryota</taxon>
        <taxon>Sar</taxon>
        <taxon>Stramenopiles</taxon>
        <taxon>Oomycota</taxon>
        <taxon>Peronosporomycetes</taxon>
        <taxon>Peronosporales</taxon>
        <taxon>Peronosporaceae</taxon>
        <taxon>Phytophthora</taxon>
    </lineage>
</organism>
<dbReference type="InterPro" id="IPR031825">
    <property type="entry name" value="RXLR"/>
</dbReference>
<evidence type="ECO:0000313" key="7">
    <source>
        <dbReference type="Proteomes" id="UP000198211"/>
    </source>
</evidence>
<keyword evidence="4 5" id="KW-0732">Signal</keyword>
<dbReference type="Proteomes" id="UP000198211">
    <property type="component" value="Unassembled WGS sequence"/>
</dbReference>
<evidence type="ECO:0000256" key="5">
    <source>
        <dbReference type="RuleBase" id="RU367124"/>
    </source>
</evidence>
<dbReference type="EMBL" id="NBNE01000690">
    <property type="protein sequence ID" value="OWZ17798.1"/>
    <property type="molecule type" value="Genomic_DNA"/>
</dbReference>
<evidence type="ECO:0000256" key="1">
    <source>
        <dbReference type="ARBA" id="ARBA00004613"/>
    </source>
</evidence>
<gene>
    <name evidence="6" type="ORF">PHMEG_0008207</name>
</gene>
<dbReference type="OrthoDB" id="144961at2759"/>
<protein>
    <recommendedName>
        <fullName evidence="5">RxLR effector protein</fullName>
    </recommendedName>
</protein>
<name>A0A225WKL3_9STRA</name>
<feature type="chain" id="PRO_5028509954" description="RxLR effector protein" evidence="5">
    <location>
        <begin position="20"/>
        <end position="160"/>
    </location>
</feature>
<dbReference type="Gene3D" id="1.10.10.2460">
    <property type="match status" value="1"/>
</dbReference>
<feature type="signal peptide" evidence="5">
    <location>
        <begin position="1"/>
        <end position="19"/>
    </location>
</feature>
<comment type="similarity">
    <text evidence="2 5">Belongs to the RxLR effector family.</text>
</comment>
<comment type="subcellular location">
    <subcellularLocation>
        <location evidence="1 5">Secreted</location>
    </subcellularLocation>
</comment>
<reference evidence="7" key="1">
    <citation type="submission" date="2017-03" db="EMBL/GenBank/DDBJ databases">
        <title>Phytopthora megakarya and P. palmivora, two closely related causual agents of cacao black pod achieved similar genome size and gene model numbers by different mechanisms.</title>
        <authorList>
            <person name="Ali S."/>
            <person name="Shao J."/>
            <person name="Larry D.J."/>
            <person name="Kronmiller B."/>
            <person name="Shen D."/>
            <person name="Strem M.D."/>
            <person name="Melnick R.L."/>
            <person name="Guiltinan M.J."/>
            <person name="Tyler B.M."/>
            <person name="Meinhardt L.W."/>
            <person name="Bailey B.A."/>
        </authorList>
    </citation>
    <scope>NUCLEOTIDE SEQUENCE [LARGE SCALE GENOMIC DNA]</scope>
    <source>
        <strain evidence="7">zdho120</strain>
    </source>
</reference>
<dbReference type="AlphaFoldDB" id="A0A225WKL3"/>
<proteinExistence type="inferred from homology"/>
<keyword evidence="3 5" id="KW-0964">Secreted</keyword>
<dbReference type="Pfam" id="PF16810">
    <property type="entry name" value="RXLR"/>
    <property type="match status" value="1"/>
</dbReference>
<comment type="caution">
    <text evidence="6">The sequence shown here is derived from an EMBL/GenBank/DDBJ whole genome shotgun (WGS) entry which is preliminary data.</text>
</comment>
<comment type="function">
    <text evidence="5">Effector that suppresses plant defense responses during pathogen infection.</text>
</comment>
<evidence type="ECO:0000313" key="6">
    <source>
        <dbReference type="EMBL" id="OWZ17798.1"/>
    </source>
</evidence>
<sequence>MRVTYYFLLVCAVLGRAGATSTGDQTTIATVASPNQNTLLYTDTENVIEGKRFLRAQPTNTADQEGKDEERFFKNALQVSKLEDILTNTDGKQLAKFASWNKQGYTSKQVTERIKQFFPTQERYWAIGFDYGLYRMGQRPLSNHKRLSPEELAKITVHIP</sequence>
<evidence type="ECO:0000256" key="2">
    <source>
        <dbReference type="ARBA" id="ARBA00010400"/>
    </source>
</evidence>
<evidence type="ECO:0000256" key="4">
    <source>
        <dbReference type="ARBA" id="ARBA00022729"/>
    </source>
</evidence>
<accession>A0A225WKL3</accession>
<evidence type="ECO:0000256" key="3">
    <source>
        <dbReference type="ARBA" id="ARBA00022525"/>
    </source>
</evidence>